<dbReference type="Proteomes" id="UP000006281">
    <property type="component" value="Chromosome"/>
</dbReference>
<gene>
    <name evidence="11" type="ordered locus">BN6_41260</name>
</gene>
<dbReference type="GO" id="GO:0070497">
    <property type="term" value="F:6-carboxytetrahydropterin synthase activity"/>
    <property type="evidence" value="ECO:0007669"/>
    <property type="project" value="UniProtKB-EC"/>
</dbReference>
<comment type="catalytic activity">
    <reaction evidence="10">
        <text>7,8-dihydroneopterin 3'-triphosphate + H2O = 6-carboxy-5,6,7,8-tetrahydropterin + triphosphate + acetaldehyde + 2 H(+)</text>
        <dbReference type="Rhea" id="RHEA:27966"/>
        <dbReference type="ChEBI" id="CHEBI:15343"/>
        <dbReference type="ChEBI" id="CHEBI:15377"/>
        <dbReference type="ChEBI" id="CHEBI:15378"/>
        <dbReference type="ChEBI" id="CHEBI:18036"/>
        <dbReference type="ChEBI" id="CHEBI:58462"/>
        <dbReference type="ChEBI" id="CHEBI:61032"/>
        <dbReference type="EC" id="4.1.2.50"/>
    </reaction>
</comment>
<organism evidence="11 12">
    <name type="scientific">Saccharothrix espanaensis (strain ATCC 51144 / DSM 44229 / JCM 9112 / NBRC 15066 / NRRL 15764)</name>
    <dbReference type="NCBI Taxonomy" id="1179773"/>
    <lineage>
        <taxon>Bacteria</taxon>
        <taxon>Bacillati</taxon>
        <taxon>Actinomycetota</taxon>
        <taxon>Actinomycetes</taxon>
        <taxon>Pseudonocardiales</taxon>
        <taxon>Pseudonocardiaceae</taxon>
        <taxon>Saccharothrix</taxon>
    </lineage>
</organism>
<comment type="cofactor">
    <cofactor evidence="1">
        <name>Zn(2+)</name>
        <dbReference type="ChEBI" id="CHEBI:29105"/>
    </cofactor>
</comment>
<keyword evidence="7" id="KW-0862">Zinc</keyword>
<comment type="similarity">
    <text evidence="3">Belongs to the PTPS family. QueD subfamily.</text>
</comment>
<dbReference type="PANTHER" id="PTHR12589">
    <property type="entry name" value="PYRUVOYL TETRAHYDROBIOPTERIN SYNTHASE"/>
    <property type="match status" value="1"/>
</dbReference>
<reference evidence="11 12" key="1">
    <citation type="journal article" date="2012" name="BMC Genomics">
        <title>Complete genome sequence of Saccharothrix espanaensis DSM 44229T and comparison to the other completely sequenced Pseudonocardiaceae.</title>
        <authorList>
            <person name="Strobel T."/>
            <person name="Al-Dilaimi A."/>
            <person name="Blom J."/>
            <person name="Gessner A."/>
            <person name="Kalinowski J."/>
            <person name="Luzhetska M."/>
            <person name="Puhler A."/>
            <person name="Szczepanowski R."/>
            <person name="Bechthold A."/>
            <person name="Ruckert C."/>
        </authorList>
    </citation>
    <scope>NUCLEOTIDE SEQUENCE [LARGE SCALE GENOMIC DNA]</scope>
    <source>
        <strain evidence="12">ATCC 51144 / DSM 44229 / JCM 9112 / NBRC 15066 / NRRL 15764</strain>
    </source>
</reference>
<evidence type="ECO:0000256" key="4">
    <source>
        <dbReference type="ARBA" id="ARBA00012982"/>
    </source>
</evidence>
<evidence type="ECO:0000313" key="12">
    <source>
        <dbReference type="Proteomes" id="UP000006281"/>
    </source>
</evidence>
<dbReference type="UniPathway" id="UPA00391"/>
<keyword evidence="6" id="KW-0479">Metal-binding</keyword>
<evidence type="ECO:0000256" key="9">
    <source>
        <dbReference type="ARBA" id="ARBA00031449"/>
    </source>
</evidence>
<comment type="pathway">
    <text evidence="2">Purine metabolism; 7-cyano-7-deazaguanine biosynthesis.</text>
</comment>
<dbReference type="HOGENOM" id="CLU_111016_6_3_11"/>
<keyword evidence="12" id="KW-1185">Reference proteome</keyword>
<evidence type="ECO:0000256" key="10">
    <source>
        <dbReference type="ARBA" id="ARBA00048807"/>
    </source>
</evidence>
<evidence type="ECO:0000256" key="6">
    <source>
        <dbReference type="ARBA" id="ARBA00022723"/>
    </source>
</evidence>
<dbReference type="STRING" id="1179773.BN6_41260"/>
<dbReference type="InterPro" id="IPR007115">
    <property type="entry name" value="6-PTP_synth/QueD"/>
</dbReference>
<evidence type="ECO:0000256" key="1">
    <source>
        <dbReference type="ARBA" id="ARBA00001947"/>
    </source>
</evidence>
<dbReference type="GO" id="GO:0046872">
    <property type="term" value="F:metal ion binding"/>
    <property type="evidence" value="ECO:0007669"/>
    <property type="project" value="UniProtKB-KW"/>
</dbReference>
<evidence type="ECO:0000256" key="2">
    <source>
        <dbReference type="ARBA" id="ARBA00005061"/>
    </source>
</evidence>
<evidence type="ECO:0000256" key="8">
    <source>
        <dbReference type="ARBA" id="ARBA00023239"/>
    </source>
</evidence>
<dbReference type="EC" id="4.1.2.50" evidence="4"/>
<dbReference type="Pfam" id="PF01242">
    <property type="entry name" value="PTPS"/>
    <property type="match status" value="1"/>
</dbReference>
<proteinExistence type="inferred from homology"/>
<dbReference type="KEGG" id="sesp:BN6_41260"/>
<dbReference type="EMBL" id="HE804045">
    <property type="protein sequence ID" value="CCH31413.1"/>
    <property type="molecule type" value="Genomic_DNA"/>
</dbReference>
<dbReference type="Gene3D" id="3.30.479.10">
    <property type="entry name" value="6-pyruvoyl tetrahydropterin synthase/QueD"/>
    <property type="match status" value="1"/>
</dbReference>
<evidence type="ECO:0000256" key="7">
    <source>
        <dbReference type="ARBA" id="ARBA00022833"/>
    </source>
</evidence>
<dbReference type="PATRIC" id="fig|1179773.3.peg.4129"/>
<dbReference type="InterPro" id="IPR038418">
    <property type="entry name" value="6-PTP_synth/QueD_sf"/>
</dbReference>
<sequence>MHRRIAHPVEVTLFSITVRDHVMVAHSFSGEVFGPAQRLHGATFVVDARFKRVELDQDNIVVDIGLATQELRAVLADLNYRNLDEVPEFAGINTSTEFLAKHIADRLADRVRAGALGVGAHGLSGIEVSLHESHVAWASYERDL</sequence>
<evidence type="ECO:0000256" key="5">
    <source>
        <dbReference type="ARBA" id="ARBA00018141"/>
    </source>
</evidence>
<keyword evidence="8" id="KW-0456">Lyase</keyword>
<dbReference type="AlphaFoldDB" id="K0K4D0"/>
<dbReference type="FunFam" id="3.30.479.10:FF:000005">
    <property type="entry name" value="6-pyruvoyl tetrahydropterin synthase"/>
    <property type="match status" value="1"/>
</dbReference>
<dbReference type="PANTHER" id="PTHR12589:SF7">
    <property type="entry name" value="6-PYRUVOYL TETRAHYDROBIOPTERIN SYNTHASE"/>
    <property type="match status" value="1"/>
</dbReference>
<dbReference type="SUPFAM" id="SSF55620">
    <property type="entry name" value="Tetrahydrobiopterin biosynthesis enzymes-like"/>
    <property type="match status" value="1"/>
</dbReference>
<dbReference type="eggNOG" id="COG0720">
    <property type="taxonomic scope" value="Bacteria"/>
</dbReference>
<name>K0K4D0_SACES</name>
<accession>K0K4D0</accession>
<protein>
    <recommendedName>
        <fullName evidence="5">6-carboxy-5,6,7,8-tetrahydropterin synthase</fullName>
        <ecNumber evidence="4">4.1.2.50</ecNumber>
    </recommendedName>
    <alternativeName>
        <fullName evidence="9">Queuosine biosynthesis protein QueD</fullName>
    </alternativeName>
</protein>
<evidence type="ECO:0000256" key="3">
    <source>
        <dbReference type="ARBA" id="ARBA00008900"/>
    </source>
</evidence>
<evidence type="ECO:0000313" key="11">
    <source>
        <dbReference type="EMBL" id="CCH31413.1"/>
    </source>
</evidence>